<dbReference type="Gene3D" id="3.40.50.1820">
    <property type="entry name" value="alpha/beta hydrolase"/>
    <property type="match status" value="1"/>
</dbReference>
<feature type="domain" description="Serine aminopeptidase S33" evidence="1">
    <location>
        <begin position="74"/>
        <end position="183"/>
    </location>
</feature>
<dbReference type="AlphaFoldDB" id="A0AAW1NY92"/>
<name>A0AAW1NY92_9CHLO</name>
<comment type="caution">
    <text evidence="2">The sequence shown here is derived from an EMBL/GenBank/DDBJ whole genome shotgun (WGS) entry which is preliminary data.</text>
</comment>
<reference evidence="2 3" key="1">
    <citation type="journal article" date="2024" name="Nat. Commun.">
        <title>Phylogenomics reveals the evolutionary origins of lichenization in chlorophyte algae.</title>
        <authorList>
            <person name="Puginier C."/>
            <person name="Libourel C."/>
            <person name="Otte J."/>
            <person name="Skaloud P."/>
            <person name="Haon M."/>
            <person name="Grisel S."/>
            <person name="Petersen M."/>
            <person name="Berrin J.G."/>
            <person name="Delaux P.M."/>
            <person name="Dal Grande F."/>
            <person name="Keller J."/>
        </authorList>
    </citation>
    <scope>NUCLEOTIDE SEQUENCE [LARGE SCALE GENOMIC DNA]</scope>
    <source>
        <strain evidence="2 3">SAG 2036</strain>
    </source>
</reference>
<evidence type="ECO:0000259" key="1">
    <source>
        <dbReference type="Pfam" id="PF12146"/>
    </source>
</evidence>
<organism evidence="2 3">
    <name type="scientific">Symbiochloris irregularis</name>
    <dbReference type="NCBI Taxonomy" id="706552"/>
    <lineage>
        <taxon>Eukaryota</taxon>
        <taxon>Viridiplantae</taxon>
        <taxon>Chlorophyta</taxon>
        <taxon>core chlorophytes</taxon>
        <taxon>Trebouxiophyceae</taxon>
        <taxon>Trebouxiales</taxon>
        <taxon>Trebouxiaceae</taxon>
        <taxon>Symbiochloris</taxon>
    </lineage>
</organism>
<dbReference type="SUPFAM" id="SSF53474">
    <property type="entry name" value="alpha/beta-Hydrolases"/>
    <property type="match status" value="1"/>
</dbReference>
<dbReference type="InterPro" id="IPR029058">
    <property type="entry name" value="AB_hydrolase_fold"/>
</dbReference>
<dbReference type="Pfam" id="PF12146">
    <property type="entry name" value="Hydrolase_4"/>
    <property type="match status" value="1"/>
</dbReference>
<accession>A0AAW1NY92</accession>
<proteinExistence type="predicted"/>
<gene>
    <name evidence="2" type="ORF">WJX73_000792</name>
</gene>
<dbReference type="InterPro" id="IPR022742">
    <property type="entry name" value="Hydrolase_4"/>
</dbReference>
<protein>
    <recommendedName>
        <fullName evidence="1">Serine aminopeptidase S33 domain-containing protein</fullName>
    </recommendedName>
</protein>
<dbReference type="PANTHER" id="PTHR12277:SF81">
    <property type="entry name" value="PROTEIN ABHD13"/>
    <property type="match status" value="1"/>
</dbReference>
<dbReference type="Proteomes" id="UP001465755">
    <property type="component" value="Unassembled WGS sequence"/>
</dbReference>
<evidence type="ECO:0000313" key="3">
    <source>
        <dbReference type="Proteomes" id="UP001465755"/>
    </source>
</evidence>
<sequence>MQHLVEWVSSHFAFFPPSPPTYKLEHHRDGAQELYIHSLLPGVSGPINGCRVLQLDTRRSKSVVAAHIFRGKGRPTVLFSHGNAVDLGQMLPHCKALCSRLNCNMLCYDYSGYGMSYKQEGEKPSVSDTYADIDACYQWLLKEGTQPHDIILYGQSVGSGPTVHLAARTSGLAGIILHSPISSGMRVLKPNWSRWPEKLDVYTNAALIGKVDAPALIIHGTADSVVPIEHGQTLHRLCKQPSEPLWASGHDHDDVELSNQYLPRLQAFLKQVRHDNS</sequence>
<dbReference type="EMBL" id="JALJOQ010000082">
    <property type="protein sequence ID" value="KAK9800316.1"/>
    <property type="molecule type" value="Genomic_DNA"/>
</dbReference>
<keyword evidence="3" id="KW-1185">Reference proteome</keyword>
<evidence type="ECO:0000313" key="2">
    <source>
        <dbReference type="EMBL" id="KAK9800316.1"/>
    </source>
</evidence>
<dbReference type="PANTHER" id="PTHR12277">
    <property type="entry name" value="ALPHA/BETA HYDROLASE DOMAIN-CONTAINING PROTEIN"/>
    <property type="match status" value="1"/>
</dbReference>